<dbReference type="Pfam" id="PF04909">
    <property type="entry name" value="Amidohydro_2"/>
    <property type="match status" value="1"/>
</dbReference>
<dbReference type="GO" id="GO:0016787">
    <property type="term" value="F:hydrolase activity"/>
    <property type="evidence" value="ECO:0007669"/>
    <property type="project" value="InterPro"/>
</dbReference>
<dbReference type="SUPFAM" id="SSF51556">
    <property type="entry name" value="Metallo-dependent hydrolases"/>
    <property type="match status" value="1"/>
</dbReference>
<dbReference type="InterPro" id="IPR052350">
    <property type="entry name" value="Metallo-dep_Lactonases"/>
</dbReference>
<dbReference type="PANTHER" id="PTHR43569:SF2">
    <property type="entry name" value="AMIDOHYDROLASE-RELATED DOMAIN-CONTAINING PROTEIN"/>
    <property type="match status" value="1"/>
</dbReference>
<name>A0AAW9R8U0_9GAMM</name>
<dbReference type="Proteomes" id="UP001359886">
    <property type="component" value="Unassembled WGS sequence"/>
</dbReference>
<keyword evidence="4" id="KW-1185">Reference proteome</keyword>
<gene>
    <name evidence="3" type="ORF">V3330_10330</name>
</gene>
<accession>A0AAW9R8U0</accession>
<dbReference type="RefSeq" id="WP_354695345.1">
    <property type="nucleotide sequence ID" value="NZ_JAZHOG010000006.1"/>
</dbReference>
<dbReference type="PANTHER" id="PTHR43569">
    <property type="entry name" value="AMIDOHYDROLASE"/>
    <property type="match status" value="1"/>
</dbReference>
<comment type="similarity">
    <text evidence="1">Belongs to the metallo-dependent hydrolases superfamily.</text>
</comment>
<dbReference type="Gene3D" id="3.20.20.140">
    <property type="entry name" value="Metal-dependent hydrolases"/>
    <property type="match status" value="1"/>
</dbReference>
<dbReference type="InterPro" id="IPR006680">
    <property type="entry name" value="Amidohydro-rel"/>
</dbReference>
<evidence type="ECO:0000313" key="3">
    <source>
        <dbReference type="EMBL" id="MEJ8568022.1"/>
    </source>
</evidence>
<organism evidence="3 4">
    <name type="scientific">Elongatibacter sediminis</name>
    <dbReference type="NCBI Taxonomy" id="3119006"/>
    <lineage>
        <taxon>Bacteria</taxon>
        <taxon>Pseudomonadati</taxon>
        <taxon>Pseudomonadota</taxon>
        <taxon>Gammaproteobacteria</taxon>
        <taxon>Chromatiales</taxon>
        <taxon>Wenzhouxiangellaceae</taxon>
        <taxon>Elongatibacter</taxon>
    </lineage>
</organism>
<proteinExistence type="inferred from homology"/>
<evidence type="ECO:0000259" key="2">
    <source>
        <dbReference type="Pfam" id="PF04909"/>
    </source>
</evidence>
<reference evidence="3 4" key="1">
    <citation type="submission" date="2024-02" db="EMBL/GenBank/DDBJ databases">
        <title>A novel Wenzhouxiangellaceae bacterium, isolated from coastal sediments.</title>
        <authorList>
            <person name="Du Z.-J."/>
            <person name="Ye Y.-Q."/>
            <person name="Zhang X.-Y."/>
        </authorList>
    </citation>
    <scope>NUCLEOTIDE SEQUENCE [LARGE SCALE GENOMIC DNA]</scope>
    <source>
        <strain evidence="3 4">CH-27</strain>
    </source>
</reference>
<evidence type="ECO:0000256" key="1">
    <source>
        <dbReference type="ARBA" id="ARBA00038310"/>
    </source>
</evidence>
<dbReference type="InterPro" id="IPR032466">
    <property type="entry name" value="Metal_Hydrolase"/>
</dbReference>
<comment type="caution">
    <text evidence="3">The sequence shown here is derived from an EMBL/GenBank/DDBJ whole genome shotgun (WGS) entry which is preliminary data.</text>
</comment>
<protein>
    <submittedName>
        <fullName evidence="3">Amidohydrolase family protein</fullName>
    </submittedName>
</protein>
<evidence type="ECO:0000313" key="4">
    <source>
        <dbReference type="Proteomes" id="UP001359886"/>
    </source>
</evidence>
<sequence length="277" mass="31360">MRIDAHQHFWRFDPVRDSWIDADMSAIARDFMPQDLEPVLHSLGLDGTVAVQAAESSVETDFLLALAREHDWIRSVVGWLDPASADVAAELDRLDGETRLAGFRHILQSREPEVMSEPAFRAGIRALRQRDYTFDLLIHPRHLPAAIDLVRACPDQRFVIDHLAKPPIADGMDDGWRRDIRTIARHENVFCKISGMVTEADWSHWTREQFTPFLDTVFDCFGPERLMYGSDWPVCLLAAPAGSVMNIVDHYLAPFSADEQARVRGGTACDFYGITKS</sequence>
<dbReference type="EMBL" id="JAZHOG010000006">
    <property type="protein sequence ID" value="MEJ8568022.1"/>
    <property type="molecule type" value="Genomic_DNA"/>
</dbReference>
<dbReference type="AlphaFoldDB" id="A0AAW9R8U0"/>
<feature type="domain" description="Amidohydrolase-related" evidence="2">
    <location>
        <begin position="3"/>
        <end position="274"/>
    </location>
</feature>